<gene>
    <name evidence="2" type="ORF">HYG79_00315</name>
</gene>
<protein>
    <submittedName>
        <fullName evidence="2">M23 family metallopeptidase</fullName>
    </submittedName>
</protein>
<dbReference type="RefSeq" id="WP_179240194.1">
    <property type="nucleotide sequence ID" value="NZ_CP058595.1"/>
</dbReference>
<dbReference type="InterPro" id="IPR050570">
    <property type="entry name" value="Cell_wall_metabolism_enzyme"/>
</dbReference>
<keyword evidence="3" id="KW-1185">Reference proteome</keyword>
<dbReference type="AlphaFoldDB" id="A0A7H9AK91"/>
<accession>A0A7H9AK91</accession>
<proteinExistence type="predicted"/>
<dbReference type="SUPFAM" id="SSF51261">
    <property type="entry name" value="Duplicated hybrid motif"/>
    <property type="match status" value="1"/>
</dbReference>
<evidence type="ECO:0000259" key="1">
    <source>
        <dbReference type="Pfam" id="PF01551"/>
    </source>
</evidence>
<sequence length="193" mass="22417">MITNTTRRFWYILKSIFAFLLRYRYFKKWFWAPLLLLMIGFTLPQQMVVPVEGATRNSWDKDSFWAYPWGTSITHKGIDIFASRGTNVVASTNGIVIYTHEGGKGGKTVMVLGPKWRFHYYAHLDEIKTFIFKPLKRGHLIGTVGDTGNAKGKPPHLHYAITSPFPYLSRYDSVSVQGWKKMFYLNPDTWLRN</sequence>
<dbReference type="PANTHER" id="PTHR21666:SF268">
    <property type="entry name" value="PEPTIDASE M23 DOMAIN-CONTAINING PROTEIN"/>
    <property type="match status" value="1"/>
</dbReference>
<evidence type="ECO:0000313" key="3">
    <source>
        <dbReference type="Proteomes" id="UP000509302"/>
    </source>
</evidence>
<dbReference type="KEGG" id="cagg:HYG79_00315"/>
<dbReference type="InterPro" id="IPR011055">
    <property type="entry name" value="Dup_hybrid_motif"/>
</dbReference>
<dbReference type="InterPro" id="IPR016047">
    <property type="entry name" value="M23ase_b-sheet_dom"/>
</dbReference>
<dbReference type="Pfam" id="PF01551">
    <property type="entry name" value="Peptidase_M23"/>
    <property type="match status" value="1"/>
</dbReference>
<evidence type="ECO:0000313" key="2">
    <source>
        <dbReference type="EMBL" id="QLG43857.1"/>
    </source>
</evidence>
<reference evidence="2 3" key="1">
    <citation type="journal article" date="2006" name="Int. J. Syst. Evol. Microbiol.">
        <title>Costertonia aggregata gen. nov., sp. nov., a mesophilic marine bacterium of the family Flavobacteriaceae, isolated from a mature biofilm.</title>
        <authorList>
            <person name="Kwon K.K."/>
            <person name="Lee Y.K."/>
            <person name="Lee H.K."/>
        </authorList>
    </citation>
    <scope>NUCLEOTIDE SEQUENCE [LARGE SCALE GENOMIC DNA]</scope>
    <source>
        <strain evidence="2 3">KCCM 42265</strain>
    </source>
</reference>
<name>A0A7H9AK91_9FLAO</name>
<dbReference type="GO" id="GO:0004222">
    <property type="term" value="F:metalloendopeptidase activity"/>
    <property type="evidence" value="ECO:0007669"/>
    <property type="project" value="TreeGrafter"/>
</dbReference>
<feature type="domain" description="M23ase beta-sheet core" evidence="1">
    <location>
        <begin position="74"/>
        <end position="162"/>
    </location>
</feature>
<dbReference type="Gene3D" id="2.70.70.10">
    <property type="entry name" value="Glucose Permease (Domain IIA)"/>
    <property type="match status" value="1"/>
</dbReference>
<dbReference type="PANTHER" id="PTHR21666">
    <property type="entry name" value="PEPTIDASE-RELATED"/>
    <property type="match status" value="1"/>
</dbReference>
<dbReference type="EMBL" id="CP058595">
    <property type="protein sequence ID" value="QLG43857.1"/>
    <property type="molecule type" value="Genomic_DNA"/>
</dbReference>
<organism evidence="2 3">
    <name type="scientific">Costertonia aggregata</name>
    <dbReference type="NCBI Taxonomy" id="343403"/>
    <lineage>
        <taxon>Bacteria</taxon>
        <taxon>Pseudomonadati</taxon>
        <taxon>Bacteroidota</taxon>
        <taxon>Flavobacteriia</taxon>
        <taxon>Flavobacteriales</taxon>
        <taxon>Flavobacteriaceae</taxon>
        <taxon>Costertonia</taxon>
    </lineage>
</organism>
<dbReference type="CDD" id="cd12797">
    <property type="entry name" value="M23_peptidase"/>
    <property type="match status" value="1"/>
</dbReference>
<dbReference type="Proteomes" id="UP000509302">
    <property type="component" value="Chromosome"/>
</dbReference>